<comment type="caution">
    <text evidence="1">The sequence shown here is derived from an EMBL/GenBank/DDBJ whole genome shotgun (WGS) entry which is preliminary data.</text>
</comment>
<dbReference type="EMBL" id="CAJIMS010000001">
    <property type="protein sequence ID" value="CAD7803853.1"/>
    <property type="molecule type" value="Genomic_DNA"/>
</dbReference>
<gene>
    <name evidence="1" type="ORF">CHRY9390_01140</name>
</gene>
<organism evidence="1 2">
    <name type="scientific">Chryseobacterium aquaeductus</name>
    <dbReference type="NCBI Taxonomy" id="2675056"/>
    <lineage>
        <taxon>Bacteria</taxon>
        <taxon>Pseudomonadati</taxon>
        <taxon>Bacteroidota</taxon>
        <taxon>Flavobacteriia</taxon>
        <taxon>Flavobacteriales</taxon>
        <taxon>Weeksellaceae</taxon>
        <taxon>Chryseobacterium group</taxon>
        <taxon>Chryseobacterium</taxon>
    </lineage>
</organism>
<reference evidence="1" key="1">
    <citation type="submission" date="2020-12" db="EMBL/GenBank/DDBJ databases">
        <authorList>
            <person name="Rodrigo-Torres L."/>
            <person name="Arahal R. D."/>
            <person name="Lucena T."/>
        </authorList>
    </citation>
    <scope>NUCLEOTIDE SEQUENCE</scope>
    <source>
        <strain evidence="1">CECT 9390</strain>
    </source>
</reference>
<evidence type="ECO:0000313" key="2">
    <source>
        <dbReference type="Proteomes" id="UP000662618"/>
    </source>
</evidence>
<name>A0A9N8MES3_9FLAO</name>
<dbReference type="AlphaFoldDB" id="A0A9N8MES3"/>
<keyword evidence="2" id="KW-1185">Reference proteome</keyword>
<sequence length="258" mass="30011">MLNLITKYLLLETDYIVYISNFTIRLLVMKNINIFVILLSFQLSAQQMTALSYSGGQLSTGSTLFKVDSPSSKRGLSYDEIQGTPYLNKTYFQASFIISDKVDAETALARYNAYSDNIEFKRGDEVLTLLSDNPFTRVEFRDLNQILVKLNTDGDLQGYFFEIVRGKNSLYKKVKAKFNDFVPAANSYSMDRPANFNILNPTYYIKTEKDFIKRPNNKREIIDKFPDKREVLNIFFKENKIRFDKEEDLEKLVTFLNQ</sequence>
<protein>
    <submittedName>
        <fullName evidence="1">Uncharacterized protein</fullName>
    </submittedName>
</protein>
<accession>A0A9N8MES3</accession>
<proteinExistence type="predicted"/>
<evidence type="ECO:0000313" key="1">
    <source>
        <dbReference type="EMBL" id="CAD7803853.1"/>
    </source>
</evidence>
<dbReference type="Proteomes" id="UP000662618">
    <property type="component" value="Unassembled WGS sequence"/>
</dbReference>